<evidence type="ECO:0000256" key="4">
    <source>
        <dbReference type="ARBA" id="ARBA00022840"/>
    </source>
</evidence>
<keyword evidence="2 7" id="KW-0548">Nucleotidyltransferase</keyword>
<evidence type="ECO:0000259" key="8">
    <source>
        <dbReference type="Pfam" id="PF03710"/>
    </source>
</evidence>
<dbReference type="InterPro" id="IPR005190">
    <property type="entry name" value="GlnE_rpt_dom"/>
</dbReference>
<keyword evidence="5 7" id="KW-0460">Magnesium</keyword>
<evidence type="ECO:0000256" key="6">
    <source>
        <dbReference type="ARBA" id="ARBA00023268"/>
    </source>
</evidence>
<dbReference type="PANTHER" id="PTHR30621:SF0">
    <property type="entry name" value="BIFUNCTIONAL GLUTAMINE SYNTHETASE ADENYLYLTRANSFERASE_ADENYLYL-REMOVING ENZYME"/>
    <property type="match status" value="1"/>
</dbReference>
<dbReference type="InterPro" id="IPR043519">
    <property type="entry name" value="NT_sf"/>
</dbReference>
<comment type="catalytic activity">
    <reaction evidence="7">
        <text>[glutamine synthetase]-O(4)-(5'-adenylyl)-L-tyrosine + phosphate = [glutamine synthetase]-L-tyrosine + ADP</text>
        <dbReference type="Rhea" id="RHEA:43716"/>
        <dbReference type="Rhea" id="RHEA-COMP:10660"/>
        <dbReference type="Rhea" id="RHEA-COMP:10661"/>
        <dbReference type="ChEBI" id="CHEBI:43474"/>
        <dbReference type="ChEBI" id="CHEBI:46858"/>
        <dbReference type="ChEBI" id="CHEBI:83624"/>
        <dbReference type="ChEBI" id="CHEBI:456216"/>
        <dbReference type="EC" id="2.7.7.89"/>
    </reaction>
</comment>
<dbReference type="InterPro" id="IPR023057">
    <property type="entry name" value="GlnE"/>
</dbReference>
<evidence type="ECO:0000313" key="10">
    <source>
        <dbReference type="EMBL" id="MBB4012444.1"/>
    </source>
</evidence>
<keyword evidence="3 7" id="KW-0547">Nucleotide-binding</keyword>
<reference evidence="10 11" key="1">
    <citation type="submission" date="2020-08" db="EMBL/GenBank/DDBJ databases">
        <title>Genomic Encyclopedia of Type Strains, Phase IV (KMG-IV): sequencing the most valuable type-strain genomes for metagenomic binning, comparative biology and taxonomic classification.</title>
        <authorList>
            <person name="Goeker M."/>
        </authorList>
    </citation>
    <scope>NUCLEOTIDE SEQUENCE [LARGE SCALE GENOMIC DNA]</scope>
    <source>
        <strain evidence="10 11">DSM 106739</strain>
    </source>
</reference>
<dbReference type="GO" id="GO:0016874">
    <property type="term" value="F:ligase activity"/>
    <property type="evidence" value="ECO:0007669"/>
    <property type="project" value="UniProtKB-KW"/>
</dbReference>
<comment type="catalytic activity">
    <reaction evidence="7">
        <text>[glutamine synthetase]-L-tyrosine + ATP = [glutamine synthetase]-O(4)-(5'-adenylyl)-L-tyrosine + diphosphate</text>
        <dbReference type="Rhea" id="RHEA:18589"/>
        <dbReference type="Rhea" id="RHEA-COMP:10660"/>
        <dbReference type="Rhea" id="RHEA-COMP:10661"/>
        <dbReference type="ChEBI" id="CHEBI:30616"/>
        <dbReference type="ChEBI" id="CHEBI:33019"/>
        <dbReference type="ChEBI" id="CHEBI:46858"/>
        <dbReference type="ChEBI" id="CHEBI:83624"/>
        <dbReference type="EC" id="2.7.7.42"/>
    </reaction>
</comment>
<dbReference type="InterPro" id="IPR013546">
    <property type="entry name" value="PII_UdlTrfase/GS_AdlTrfase"/>
</dbReference>
<feature type="region of interest" description="Adenylyl transferase" evidence="7">
    <location>
        <begin position="422"/>
        <end position="894"/>
    </location>
</feature>
<proteinExistence type="inferred from homology"/>
<evidence type="ECO:0000256" key="1">
    <source>
        <dbReference type="ARBA" id="ARBA00022679"/>
    </source>
</evidence>
<dbReference type="Gene3D" id="1.20.120.1510">
    <property type="match status" value="1"/>
</dbReference>
<dbReference type="GO" id="GO:0000820">
    <property type="term" value="P:regulation of glutamine family amino acid metabolic process"/>
    <property type="evidence" value="ECO:0007669"/>
    <property type="project" value="UniProtKB-UniRule"/>
</dbReference>
<dbReference type="EMBL" id="JACIET010000001">
    <property type="protein sequence ID" value="MBB4012444.1"/>
    <property type="molecule type" value="Genomic_DNA"/>
</dbReference>
<comment type="similarity">
    <text evidence="7">Belongs to the GlnE family.</text>
</comment>
<name>A0A840BJ96_9RHOO</name>
<dbReference type="FunFam" id="3.30.460.10:FF:000009">
    <property type="entry name" value="Bifunctional glutamine synthetase adenylyltransferase/adenylyl-removing enzyme"/>
    <property type="match status" value="1"/>
</dbReference>
<keyword evidence="11" id="KW-1185">Reference proteome</keyword>
<keyword evidence="4 7" id="KW-0067">ATP-binding</keyword>
<comment type="function">
    <text evidence="7">Involved in the regulation of glutamine synthetase GlnA, a key enzyme in the process to assimilate ammonia. When cellular nitrogen levels are high, the C-terminal adenylyl transferase (AT) inactivates GlnA by covalent transfer of an adenylyl group from ATP to specific tyrosine residue of GlnA, thus reducing its activity. Conversely, when nitrogen levels are low, the N-terminal adenylyl removase (AR) activates GlnA by removing the adenylyl group by phosphorolysis, increasing its activity. The regulatory region of GlnE binds the signal transduction protein PII (GlnB) which indicates the nitrogen status of the cell.</text>
</comment>
<feature type="domain" description="PII-uridylyltransferase/Glutamine-synthetase adenylyltransferase" evidence="9">
    <location>
        <begin position="775"/>
        <end position="863"/>
    </location>
</feature>
<dbReference type="GO" id="GO:0005524">
    <property type="term" value="F:ATP binding"/>
    <property type="evidence" value="ECO:0007669"/>
    <property type="project" value="UniProtKB-UniRule"/>
</dbReference>
<keyword evidence="1 7" id="KW-0808">Transferase</keyword>
<feature type="region of interest" description="Adenylyl removase" evidence="7">
    <location>
        <begin position="1"/>
        <end position="412"/>
    </location>
</feature>
<dbReference type="RefSeq" id="WP_183634245.1">
    <property type="nucleotide sequence ID" value="NZ_BAABLE010000011.1"/>
</dbReference>
<dbReference type="Gene3D" id="1.20.120.330">
    <property type="entry name" value="Nucleotidyltransferases domain 2"/>
    <property type="match status" value="2"/>
</dbReference>
<dbReference type="PANTHER" id="PTHR30621">
    <property type="entry name" value="GLUTAMINE SYNTHETASE ADENYLYLTRANSFERASE"/>
    <property type="match status" value="1"/>
</dbReference>
<dbReference type="SUPFAM" id="SSF81593">
    <property type="entry name" value="Nucleotidyltransferase substrate binding subunit/domain"/>
    <property type="match status" value="2"/>
</dbReference>
<accession>A0A840BJ96</accession>
<keyword evidence="6 7" id="KW-0511">Multifunctional enzyme</keyword>
<organism evidence="10 11">
    <name type="scientific">Niveibacterium umoris</name>
    <dbReference type="NCBI Taxonomy" id="1193620"/>
    <lineage>
        <taxon>Bacteria</taxon>
        <taxon>Pseudomonadati</taxon>
        <taxon>Pseudomonadota</taxon>
        <taxon>Betaproteobacteria</taxon>
        <taxon>Rhodocyclales</taxon>
        <taxon>Rhodocyclaceae</taxon>
        <taxon>Niveibacterium</taxon>
    </lineage>
</organism>
<keyword evidence="10" id="KW-0436">Ligase</keyword>
<dbReference type="Gene3D" id="3.30.460.10">
    <property type="entry name" value="Beta Polymerase, domain 2"/>
    <property type="match status" value="2"/>
</dbReference>
<dbReference type="EC" id="2.7.7.89" evidence="7"/>
<evidence type="ECO:0000256" key="7">
    <source>
        <dbReference type="HAMAP-Rule" id="MF_00802"/>
    </source>
</evidence>
<dbReference type="GO" id="GO:0005829">
    <property type="term" value="C:cytosol"/>
    <property type="evidence" value="ECO:0007669"/>
    <property type="project" value="TreeGrafter"/>
</dbReference>
<sequence length="894" mass="100854">METVGELTERLAPALAASRYLARELAARDWLAPLLCTSLDAPLSADAMRRFLEREAPDEATLKPALRRLRTWVMCHTAARDLLGLAPLSEVTETMTRLAEVAINHAHEILHEALWARHGEPRDADGNAMRLTVVGMGKLGGRELNVSSDIDLIFVYPEDGDTVSPRPLSHYEFFTRLGRQIIAAIGEVTEDGFVFRVDMRLRPNGDSGPLVSSFEALEHYFITQGREWERFAWIKARPLCGSGHDALAAIARPFVFRKYLDFGAINALRALHAQIRAQVARREMATNIKLGPGGIREIEFTAQVFQIIRGGRDIGLQIKPTLPVLEALADRGVLDFDAVALLEEAYVFLRRMEHRLQYLDDAQTHDLPATPDDRARIATAMGYASEAEMLAQLEIHRRFVSHCFQAACGDPNQDDHALDELWDATITPEHAVARFESLQFRNATAAADRLLQLREGTRYRQLPETIRARFDGLIPRIIEACAARPNPDETLSRLFTLLETISRRGAYLALLLQYPQTLLRLAELASASQWAAEYLTTHPILLDELLDARELDAAPDWPAFAQHLRSELDAVEPDIERQMDLMREQHHAQVFRILHQDLAGKWEVEAIGDHLSALADVVLEETLRQCWRKLRQRHIETPRFAVIGYGKLGGKELGYASDLDIIFLYDDEDQSASENYARLAQRMLTWLSSRTSAGILFETDTRLRPNGESGLLVTSLEAFRQYQEGAAWLWEHQALTRARFVAGDAAVGRAFEAEREEILRRPRDLDKLAEDVIAMRRKMLDNHASRDGYFNIKDDPGGLIDFEFIIQYLVLGHAHAHPRLVANLGNIALARIAGELGLLDEARAKAAADAYRSLRRQQHRFRLNGHTARVPEGSAQAERDAITTLWIEVFKRNA</sequence>
<evidence type="ECO:0000256" key="3">
    <source>
        <dbReference type="ARBA" id="ARBA00022741"/>
    </source>
</evidence>
<dbReference type="GO" id="GO:0000287">
    <property type="term" value="F:magnesium ion binding"/>
    <property type="evidence" value="ECO:0007669"/>
    <property type="project" value="UniProtKB-UniRule"/>
</dbReference>
<dbReference type="EC" id="2.7.7.42" evidence="7"/>
<evidence type="ECO:0000259" key="9">
    <source>
        <dbReference type="Pfam" id="PF08335"/>
    </source>
</evidence>
<dbReference type="Proteomes" id="UP000561045">
    <property type="component" value="Unassembled WGS sequence"/>
</dbReference>
<dbReference type="SUPFAM" id="SSF81301">
    <property type="entry name" value="Nucleotidyltransferase"/>
    <property type="match status" value="2"/>
</dbReference>
<dbReference type="NCBIfam" id="NF008292">
    <property type="entry name" value="PRK11072.1"/>
    <property type="match status" value="1"/>
</dbReference>
<dbReference type="CDD" id="cd05401">
    <property type="entry name" value="NT_GlnE_GlnD_like"/>
    <property type="match status" value="2"/>
</dbReference>
<dbReference type="Pfam" id="PF08335">
    <property type="entry name" value="GlnD_UR_UTase"/>
    <property type="match status" value="2"/>
</dbReference>
<feature type="domain" description="PII-uridylyltransferase/Glutamine-synthetase adenylyltransferase" evidence="9">
    <location>
        <begin position="269"/>
        <end position="406"/>
    </location>
</feature>
<gene>
    <name evidence="7" type="primary">glnE</name>
    <name evidence="10" type="ORF">GGR36_001752</name>
</gene>
<feature type="domain" description="Glutamate-ammonia ligase adenylyltransferase repeated" evidence="8">
    <location>
        <begin position="520"/>
        <end position="753"/>
    </location>
</feature>
<feature type="domain" description="Glutamate-ammonia ligase adenylyltransferase repeated" evidence="8">
    <location>
        <begin position="9"/>
        <end position="242"/>
    </location>
</feature>
<dbReference type="GO" id="GO:0008882">
    <property type="term" value="F:[glutamate-ammonia-ligase] adenylyltransferase activity"/>
    <property type="evidence" value="ECO:0007669"/>
    <property type="project" value="UniProtKB-UniRule"/>
</dbReference>
<dbReference type="Pfam" id="PF03710">
    <property type="entry name" value="GlnE"/>
    <property type="match status" value="2"/>
</dbReference>
<dbReference type="FunFam" id="1.20.120.330:FF:000005">
    <property type="entry name" value="Bifunctional glutamine synthetase adenylyltransferase/adenylyl-removing enzyme"/>
    <property type="match status" value="1"/>
</dbReference>
<evidence type="ECO:0000256" key="2">
    <source>
        <dbReference type="ARBA" id="ARBA00022695"/>
    </source>
</evidence>
<comment type="cofactor">
    <cofactor evidence="7">
        <name>Mg(2+)</name>
        <dbReference type="ChEBI" id="CHEBI:18420"/>
    </cofactor>
</comment>
<evidence type="ECO:0000313" key="11">
    <source>
        <dbReference type="Proteomes" id="UP000561045"/>
    </source>
</evidence>
<dbReference type="GO" id="GO:0047388">
    <property type="term" value="F:[glutamine synthetase]-adenylyl-L-tyrosine phosphorylase activity"/>
    <property type="evidence" value="ECO:0007669"/>
    <property type="project" value="UniProtKB-EC"/>
</dbReference>
<protein>
    <recommendedName>
        <fullName evidence="7">Bifunctional glutamine synthetase adenylyltransferase/adenylyl-removing enzyme</fullName>
    </recommendedName>
    <alternativeName>
        <fullName evidence="7">ATP:glutamine synthetase adenylyltransferase</fullName>
    </alternativeName>
    <alternativeName>
        <fullName evidence="7">ATase</fullName>
    </alternativeName>
    <domain>
        <recommendedName>
            <fullName evidence="7">Glutamine synthetase adenylyl-L-tyrosine phosphorylase</fullName>
            <ecNumber evidence="7">2.7.7.89</ecNumber>
        </recommendedName>
        <alternativeName>
            <fullName evidence="7">Adenylyl removase</fullName>
            <shortName evidence="7">AR</shortName>
            <shortName evidence="7">AT-N</shortName>
        </alternativeName>
    </domain>
    <domain>
        <recommendedName>
            <fullName evidence="7">Glutamine synthetase adenylyl transferase</fullName>
            <ecNumber evidence="7">2.7.7.42</ecNumber>
        </recommendedName>
        <alternativeName>
            <fullName evidence="7">Adenylyl transferase</fullName>
            <shortName evidence="7">AT</shortName>
            <shortName evidence="7">AT-C</shortName>
        </alternativeName>
    </domain>
</protein>
<comment type="caution">
    <text evidence="10">The sequence shown here is derived from an EMBL/GenBank/DDBJ whole genome shotgun (WGS) entry which is preliminary data.</text>
</comment>
<evidence type="ECO:0000256" key="5">
    <source>
        <dbReference type="ARBA" id="ARBA00022842"/>
    </source>
</evidence>
<dbReference type="HAMAP" id="MF_00802">
    <property type="entry name" value="GlnE"/>
    <property type="match status" value="1"/>
</dbReference>
<dbReference type="AlphaFoldDB" id="A0A840BJ96"/>